<reference evidence="3" key="1">
    <citation type="submission" date="2016-10" db="EMBL/GenBank/DDBJ databases">
        <authorList>
            <person name="Varghese N."/>
            <person name="Submissions S."/>
        </authorList>
    </citation>
    <scope>NUCLEOTIDE SEQUENCE [LARGE SCALE GENOMIC DNA]</scope>
    <source>
        <strain evidence="3">DSM 24450</strain>
    </source>
</reference>
<dbReference type="AlphaFoldDB" id="A0A1I6R6Y8"/>
<evidence type="ECO:0000313" key="2">
    <source>
        <dbReference type="EMBL" id="SFS60288.1"/>
    </source>
</evidence>
<organism evidence="2 3">
    <name type="scientific">Lutibacter maritimus</name>
    <dbReference type="NCBI Taxonomy" id="593133"/>
    <lineage>
        <taxon>Bacteria</taxon>
        <taxon>Pseudomonadati</taxon>
        <taxon>Bacteroidota</taxon>
        <taxon>Flavobacteriia</taxon>
        <taxon>Flavobacteriales</taxon>
        <taxon>Flavobacteriaceae</taxon>
        <taxon>Lutibacter</taxon>
    </lineage>
</organism>
<protein>
    <submittedName>
        <fullName evidence="2">Uncharacterized protein</fullName>
    </submittedName>
</protein>
<name>A0A1I6R6Y8_9FLAO</name>
<dbReference type="Proteomes" id="UP000199312">
    <property type="component" value="Unassembled WGS sequence"/>
</dbReference>
<sequence>MFIDFFNWIVMKKTSHYNNYLYPIILLIFIVFLSGTMFGQMNPYEWNRLPTDSEINSAKQNLIKELTQTISVNGKVVDQKNVRLSPVIKFHNKRKAGQVPPQDISRMIVFVEVTGIMGSRLGEYNLFQSKQTGKFGFARHADVTPGMTLDEKYDDFIAYLNLYPNNDSGLARGFAPALGGTTTSVNNNTKADENIPNEDDEIPWEIVIGGSIAAAVAAIIRKILKKGAASKTSKSAKNKKEQKEEEEEAHYILQLNKNSFQLKLNEPETIEVQVWKVTAKGEKRCSANIQIQNFEKALKITPTTGVNSLQAQLVLEKQPKETSFTILVNANAEGHEFQKEVTIQPFGELQIVVETSPDNKRTLRPDTFQIITCYAQVLDELGKNIPDLTEKIKFTPKSDWVDISQSIIDGDRIAINIGCTNPNPISAASHPPKSVILSVTMDDVPDDVEPLQLDVEIQLLDCNLETEINDATFPATDEINEITFNAYIENAGEEIGWNFVGEYKIGDEPTDPLTTISIDKKNETEVNVKLSGPLIKPSENETFITKTLVISAFQNDEKPLERHLNIIVSREGLFIKHGVNKNNELNFTADKPFEQNLEFALNVYDENTNQIVVDKVNLQNLEFEFLNDEKEIQNLVTVLLPKIEYVDLVTNIPYGRYHFSTNAEIPGVGNILPIKYKVKAHVANAKKPEIFETILTVNVKTYGIGKEFPDWVKAYEECKYVINTYVPAGEPYQKLNALLESRKMTLGAEGMIELRNRIWKIASNLILAEGAEGYKSVDAWASAIVTTLEWAEWAGDIAFSVLMAYTTGGLGATAGGMIKGGLIDALRFYIYEPDKTFDDFWKMQTDKFVPMLMNMAKGRLLSIENIELIVKGNKPLAWTIFVSCEFLYNLYQTKSVTEAAKMTAQAMVEEVMIQKLTAKLHQEAMNRKIAYKSPKEVFDDIMKNTKVENDELVIDQKKLLELMRDPEAVRTIKNHGSPKIKSLFEKSRNKIYQEHDFHLKQYIKDTYKIPPEDIIIDDFRTPGSDATNVNTDRDYRVLRKVTKADGSVQYIELQRTNWIDKSYDIFGNITGKPNGIDSVEWAEKHQQRGTDRFDAEACSDYSDHTYNKQTGEVEVLDSNIKRVKEGKSTLVNAEEMGEMYKTKVENAVKNGTIPEAYAQLQKSIKTLENVREGYKNQNLEIPELDSKLKIAMGYAKSVKTDVSDIKNPMNVKNMEKQIKNMSGYDLKKLTNDINKSFKDLKIHDKGSPK</sequence>
<feature type="transmembrane region" description="Helical" evidence="1">
    <location>
        <begin position="20"/>
        <end position="39"/>
    </location>
</feature>
<keyword evidence="1" id="KW-1133">Transmembrane helix</keyword>
<evidence type="ECO:0000313" key="3">
    <source>
        <dbReference type="Proteomes" id="UP000199312"/>
    </source>
</evidence>
<proteinExistence type="predicted"/>
<accession>A0A1I6R6Y8</accession>
<gene>
    <name evidence="2" type="ORF">SAMN04488006_2290</name>
</gene>
<evidence type="ECO:0000256" key="1">
    <source>
        <dbReference type="SAM" id="Phobius"/>
    </source>
</evidence>
<keyword evidence="1" id="KW-0812">Transmembrane</keyword>
<keyword evidence="3" id="KW-1185">Reference proteome</keyword>
<keyword evidence="1" id="KW-0472">Membrane</keyword>
<dbReference type="STRING" id="593133.SAMN04488006_2290"/>
<dbReference type="EMBL" id="FOZP01000005">
    <property type="protein sequence ID" value="SFS60288.1"/>
    <property type="molecule type" value="Genomic_DNA"/>
</dbReference>